<dbReference type="EMBL" id="VXIT01000001">
    <property type="protein sequence ID" value="KAA6415851.1"/>
    <property type="molecule type" value="Genomic_DNA"/>
</dbReference>
<dbReference type="Proteomes" id="UP000324767">
    <property type="component" value="Unassembled WGS sequence"/>
</dbReference>
<evidence type="ECO:0000313" key="3">
    <source>
        <dbReference type="EMBL" id="SLM39611.1"/>
    </source>
</evidence>
<sequence length="487" mass="55000">MSSSRYPAGPSGALGNVGPEAGRFVRTHGTPAPSNRPSPRGAPTYTEQEIKRALGGWTPPLLRYYGALDLPGRDCQFGDLKDIHVLLQRGNFRCTDFEYAAVRRALCLASAFLFEPVASAFWYSLVFAPRRPVPHIVKTPRGGAREANDDPWFSFSALPFGPNEMVQLNMFWAQMQDAIIFEFIDDGMLPGDPFSAITHSERWVPKQRPGPLLDGGHRARMGISRRFIHLLGPFHAGAPPHQRCYVLREDYILAVTILHELCHAVDMVLEGSAEISEPFFEDMREAELGFAWEQTVLNGRIEVVDEEGIASQNIARHGIRSAEMGLYFTTWPGTVPYQDRPFIGKYPLKDDDPLFLRVGRRQWKTSYLVMMEYIQDLAFRHEWRNIARDGPNRLKMKKLIGRRWGVFDAGTRAAAQSSGGDSLSWGSSGAGSHRLVIRDERQRRTRRRKPSSEGEREGTRRRRRASSEGERERPDKRMKIGSGSGFA</sequence>
<accession>A0A1W5D985</accession>
<evidence type="ECO:0000313" key="2">
    <source>
        <dbReference type="EMBL" id="KAA6415851.1"/>
    </source>
</evidence>
<reference evidence="2 5" key="3">
    <citation type="submission" date="2019-09" db="EMBL/GenBank/DDBJ databases">
        <title>The hologenome of the rock-dwelling lichen Lasallia pustulata.</title>
        <authorList>
            <person name="Greshake Tzovaras B."/>
            <person name="Segers F."/>
            <person name="Bicker A."/>
            <person name="Dal Grande F."/>
            <person name="Otte J."/>
            <person name="Hankeln T."/>
            <person name="Schmitt I."/>
            <person name="Ebersberger I."/>
        </authorList>
    </citation>
    <scope>NUCLEOTIDE SEQUENCE [LARGE SCALE GENOMIC DNA]</scope>
    <source>
        <strain evidence="2">A1-1</strain>
    </source>
</reference>
<evidence type="ECO:0000313" key="5">
    <source>
        <dbReference type="Proteomes" id="UP000324767"/>
    </source>
</evidence>
<reference evidence="4" key="1">
    <citation type="submission" date="2017-03" db="EMBL/GenBank/DDBJ databases">
        <authorList>
            <person name="Sharma R."/>
            <person name="Thines M."/>
        </authorList>
    </citation>
    <scope>NUCLEOTIDE SEQUENCE [LARGE SCALE GENOMIC DNA]</scope>
</reference>
<feature type="compositionally biased region" description="Basic and acidic residues" evidence="1">
    <location>
        <begin position="465"/>
        <end position="478"/>
    </location>
</feature>
<evidence type="ECO:0000256" key="1">
    <source>
        <dbReference type="SAM" id="MobiDB-lite"/>
    </source>
</evidence>
<dbReference type="AlphaFoldDB" id="A0A1W5D985"/>
<feature type="compositionally biased region" description="Low complexity" evidence="1">
    <location>
        <begin position="417"/>
        <end position="432"/>
    </location>
</feature>
<name>A0A1W5D985_9LECA</name>
<evidence type="ECO:0000313" key="4">
    <source>
        <dbReference type="Proteomes" id="UP000192927"/>
    </source>
</evidence>
<feature type="region of interest" description="Disordered" evidence="1">
    <location>
        <begin position="1"/>
        <end position="46"/>
    </location>
</feature>
<organism evidence="3 4">
    <name type="scientific">Lasallia pustulata</name>
    <dbReference type="NCBI Taxonomy" id="136370"/>
    <lineage>
        <taxon>Eukaryota</taxon>
        <taxon>Fungi</taxon>
        <taxon>Dikarya</taxon>
        <taxon>Ascomycota</taxon>
        <taxon>Pezizomycotina</taxon>
        <taxon>Lecanoromycetes</taxon>
        <taxon>OSLEUM clade</taxon>
        <taxon>Umbilicariomycetidae</taxon>
        <taxon>Umbilicariales</taxon>
        <taxon>Umbilicariaceae</taxon>
        <taxon>Lasallia</taxon>
    </lineage>
</organism>
<feature type="region of interest" description="Disordered" evidence="1">
    <location>
        <begin position="415"/>
        <end position="487"/>
    </location>
</feature>
<dbReference type="Proteomes" id="UP000192927">
    <property type="component" value="Unassembled WGS sequence"/>
</dbReference>
<dbReference type="EMBL" id="FWEW01003531">
    <property type="protein sequence ID" value="SLM39611.1"/>
    <property type="molecule type" value="Genomic_DNA"/>
</dbReference>
<protein>
    <submittedName>
        <fullName evidence="3">Uncharacterized protein</fullName>
    </submittedName>
</protein>
<reference evidence="3" key="2">
    <citation type="submission" date="2017-03" db="EMBL/GenBank/DDBJ databases">
        <authorList>
            <person name="Afonso C.L."/>
            <person name="Miller P.J."/>
            <person name="Scott M.A."/>
            <person name="Spackman E."/>
            <person name="Goraichik I."/>
            <person name="Dimitrov K.M."/>
            <person name="Suarez D.L."/>
            <person name="Swayne D.E."/>
        </authorList>
    </citation>
    <scope>NUCLEOTIDE SEQUENCE [LARGE SCALE GENOMIC DNA]</scope>
</reference>
<proteinExistence type="predicted"/>
<keyword evidence="4" id="KW-1185">Reference proteome</keyword>
<dbReference type="OrthoDB" id="10254945at2759"/>
<gene>
    <name evidence="2" type="ORF">FRX48_00569</name>
</gene>